<gene>
    <name evidence="1" type="ORF">C7M84_013783</name>
</gene>
<keyword evidence="2" id="KW-1185">Reference proteome</keyword>
<proteinExistence type="predicted"/>
<reference evidence="1 2" key="1">
    <citation type="submission" date="2018-04" db="EMBL/GenBank/DDBJ databases">
        <authorList>
            <person name="Zhang X."/>
            <person name="Yuan J."/>
            <person name="Li F."/>
            <person name="Xiang J."/>
        </authorList>
    </citation>
    <scope>NUCLEOTIDE SEQUENCE [LARGE SCALE GENOMIC DNA]</scope>
    <source>
        <tissue evidence="1">Muscle</tissue>
    </source>
</reference>
<dbReference type="EMBL" id="QCYY01002718">
    <property type="protein sequence ID" value="ROT68110.1"/>
    <property type="molecule type" value="Genomic_DNA"/>
</dbReference>
<evidence type="ECO:0000313" key="2">
    <source>
        <dbReference type="Proteomes" id="UP000283509"/>
    </source>
</evidence>
<evidence type="ECO:0000313" key="1">
    <source>
        <dbReference type="EMBL" id="ROT68110.1"/>
    </source>
</evidence>
<name>A0A3R7LYQ2_PENVA</name>
<sequence>MAYAFGRYPPSRLHLGCFDASNTSRKTKMLSVLNEKNTEQNIFLHRCVNKTSSSPFDKKHRKAKLVGNRIYPSSRIIGVIVSSRIWLPKVASGRAVAILLSASRGLGQSLLLLAQTKP</sequence>
<dbReference type="Proteomes" id="UP000283509">
    <property type="component" value="Unassembled WGS sequence"/>
</dbReference>
<dbReference type="AlphaFoldDB" id="A0A3R7LYQ2"/>
<organism evidence="1 2">
    <name type="scientific">Penaeus vannamei</name>
    <name type="common">Whiteleg shrimp</name>
    <name type="synonym">Litopenaeus vannamei</name>
    <dbReference type="NCBI Taxonomy" id="6689"/>
    <lineage>
        <taxon>Eukaryota</taxon>
        <taxon>Metazoa</taxon>
        <taxon>Ecdysozoa</taxon>
        <taxon>Arthropoda</taxon>
        <taxon>Crustacea</taxon>
        <taxon>Multicrustacea</taxon>
        <taxon>Malacostraca</taxon>
        <taxon>Eumalacostraca</taxon>
        <taxon>Eucarida</taxon>
        <taxon>Decapoda</taxon>
        <taxon>Dendrobranchiata</taxon>
        <taxon>Penaeoidea</taxon>
        <taxon>Penaeidae</taxon>
        <taxon>Penaeus</taxon>
    </lineage>
</organism>
<accession>A0A3R7LYQ2</accession>
<protein>
    <submittedName>
        <fullName evidence="1">Uncharacterized protein</fullName>
    </submittedName>
</protein>
<reference evidence="1 2" key="2">
    <citation type="submission" date="2019-01" db="EMBL/GenBank/DDBJ databases">
        <title>The decoding of complex shrimp genome reveals the adaptation for benthos swimmer, frequently molting mechanism and breeding impact on genome.</title>
        <authorList>
            <person name="Sun Y."/>
            <person name="Gao Y."/>
            <person name="Yu Y."/>
        </authorList>
    </citation>
    <scope>NUCLEOTIDE SEQUENCE [LARGE SCALE GENOMIC DNA]</scope>
    <source>
        <tissue evidence="1">Muscle</tissue>
    </source>
</reference>
<comment type="caution">
    <text evidence="1">The sequence shown here is derived from an EMBL/GenBank/DDBJ whole genome shotgun (WGS) entry which is preliminary data.</text>
</comment>